<dbReference type="Proteomes" id="UP001461498">
    <property type="component" value="Unassembled WGS sequence"/>
</dbReference>
<dbReference type="AlphaFoldDB" id="A0AAW1DP43"/>
<evidence type="ECO:0000313" key="2">
    <source>
        <dbReference type="EMBL" id="KAK9510120.1"/>
    </source>
</evidence>
<gene>
    <name evidence="2" type="ORF">O3M35_004972</name>
</gene>
<sequence length="93" mass="10639">MICKVLFILFIIQSVNLKPIENEYNPFYGTIFYTDCDDIITSISYNSPPTMIVIDLPTGMKAINNPYYKIEKVCNITTEENKSDEISSTTEKV</sequence>
<keyword evidence="1" id="KW-0732">Signal</keyword>
<evidence type="ECO:0000256" key="1">
    <source>
        <dbReference type="SAM" id="SignalP"/>
    </source>
</evidence>
<dbReference type="EMBL" id="JAPXFL010000002">
    <property type="protein sequence ID" value="KAK9510120.1"/>
    <property type="molecule type" value="Genomic_DNA"/>
</dbReference>
<organism evidence="2 3">
    <name type="scientific">Rhynocoris fuscipes</name>
    <dbReference type="NCBI Taxonomy" id="488301"/>
    <lineage>
        <taxon>Eukaryota</taxon>
        <taxon>Metazoa</taxon>
        <taxon>Ecdysozoa</taxon>
        <taxon>Arthropoda</taxon>
        <taxon>Hexapoda</taxon>
        <taxon>Insecta</taxon>
        <taxon>Pterygota</taxon>
        <taxon>Neoptera</taxon>
        <taxon>Paraneoptera</taxon>
        <taxon>Hemiptera</taxon>
        <taxon>Heteroptera</taxon>
        <taxon>Panheteroptera</taxon>
        <taxon>Cimicomorpha</taxon>
        <taxon>Reduviidae</taxon>
        <taxon>Harpactorinae</taxon>
        <taxon>Harpactorini</taxon>
        <taxon>Rhynocoris</taxon>
    </lineage>
</organism>
<accession>A0AAW1DP43</accession>
<feature type="chain" id="PRO_5043699218" evidence="1">
    <location>
        <begin position="18"/>
        <end position="93"/>
    </location>
</feature>
<comment type="caution">
    <text evidence="2">The sequence shown here is derived from an EMBL/GenBank/DDBJ whole genome shotgun (WGS) entry which is preliminary data.</text>
</comment>
<feature type="signal peptide" evidence="1">
    <location>
        <begin position="1"/>
        <end position="17"/>
    </location>
</feature>
<name>A0AAW1DP43_9HEMI</name>
<keyword evidence="3" id="KW-1185">Reference proteome</keyword>
<evidence type="ECO:0000313" key="3">
    <source>
        <dbReference type="Proteomes" id="UP001461498"/>
    </source>
</evidence>
<proteinExistence type="predicted"/>
<protein>
    <submittedName>
        <fullName evidence="2">Uncharacterized protein</fullName>
    </submittedName>
</protein>
<reference evidence="2 3" key="1">
    <citation type="submission" date="2022-12" db="EMBL/GenBank/DDBJ databases">
        <title>Chromosome-level genome assembly of true bugs.</title>
        <authorList>
            <person name="Ma L."/>
            <person name="Li H."/>
        </authorList>
    </citation>
    <scope>NUCLEOTIDE SEQUENCE [LARGE SCALE GENOMIC DNA]</scope>
    <source>
        <strain evidence="2">Lab_2022b</strain>
    </source>
</reference>